<evidence type="ECO:0000313" key="10">
    <source>
        <dbReference type="Proteomes" id="UP000077177"/>
    </source>
</evidence>
<dbReference type="KEGG" id="fla:SY85_00860"/>
<comment type="similarity">
    <text evidence="2">Belongs to the bacterial sugar transferase family.</text>
</comment>
<evidence type="ECO:0000259" key="8">
    <source>
        <dbReference type="Pfam" id="PF02397"/>
    </source>
</evidence>
<dbReference type="Gene3D" id="3.40.50.720">
    <property type="entry name" value="NAD(P)-binding Rossmann-like Domain"/>
    <property type="match status" value="1"/>
</dbReference>
<sequence length="462" mass="53433">MNSRYLYYLQVVTAALDIILCNILCLIMSIWLEGPIAFPLTKSYYALGLFISSAWILISYVNKIYSKKNVLSFLLFKKKTLEGIFYFGIIVTAYSVIFYPVMLFSGVFIGVACLLITLTSNRYLYLKIYRAFKSKPFLKEKVVLIGYNATSKKIASSIEENEINKEVIGFCDEESNVEELSHYPILGNIDQALEVCKKYGATEIYSSIAPEYNPEIYRIIQLADRHCIHFRFVPDIDVFIKTPYHVDFWNNMPVLSLRKEPLQQLDNQILKTAFDFVFSLIVVLFILSWLVPLIGLIIWLESGGPVFFKQERNGKGNKKFTCLKFRSMKLNEQADVKQAIVNDERLTRVGKLLRHLNIDELPQFINVLKGEMSIVGPRPHMLKHTTEYAETVDDFMVRHFVKPGITGWAQVNGCRGGIESKEKLKRRVQYDLWYLENWRFVLDVKIILLTTISVFKGDKNAY</sequence>
<dbReference type="Proteomes" id="UP000077177">
    <property type="component" value="Chromosome"/>
</dbReference>
<protein>
    <submittedName>
        <fullName evidence="9">UDP-phosphate glucose phosphotransferase</fullName>
    </submittedName>
</protein>
<feature type="transmembrane region" description="Helical" evidence="7">
    <location>
        <begin position="7"/>
        <end position="32"/>
    </location>
</feature>
<keyword evidence="5 7" id="KW-1133">Transmembrane helix</keyword>
<evidence type="ECO:0000256" key="6">
    <source>
        <dbReference type="ARBA" id="ARBA00023136"/>
    </source>
</evidence>
<dbReference type="AlphaFoldDB" id="A0A172U1Q4"/>
<evidence type="ECO:0000256" key="2">
    <source>
        <dbReference type="ARBA" id="ARBA00006464"/>
    </source>
</evidence>
<gene>
    <name evidence="9" type="ORF">SY85_00860</name>
</gene>
<dbReference type="STRING" id="1492898.SY85_00860"/>
<dbReference type="NCBIfam" id="TIGR03023">
    <property type="entry name" value="WcaJ_sugtrans"/>
    <property type="match status" value="1"/>
</dbReference>
<dbReference type="Pfam" id="PF02397">
    <property type="entry name" value="Bac_transf"/>
    <property type="match status" value="1"/>
</dbReference>
<reference evidence="10" key="1">
    <citation type="submission" date="2015-01" db="EMBL/GenBank/DDBJ databases">
        <title>Flavisolibacter sp./LCS9/ whole genome sequencing.</title>
        <authorList>
            <person name="Kim M.K."/>
            <person name="Srinivasan S."/>
            <person name="Lee J.-J."/>
        </authorList>
    </citation>
    <scope>NUCLEOTIDE SEQUENCE [LARGE SCALE GENOMIC DNA]</scope>
    <source>
        <strain evidence="10">LCS9</strain>
    </source>
</reference>
<evidence type="ECO:0000256" key="1">
    <source>
        <dbReference type="ARBA" id="ARBA00004141"/>
    </source>
</evidence>
<evidence type="ECO:0000256" key="7">
    <source>
        <dbReference type="SAM" id="Phobius"/>
    </source>
</evidence>
<dbReference type="GO" id="GO:0016020">
    <property type="term" value="C:membrane"/>
    <property type="evidence" value="ECO:0007669"/>
    <property type="project" value="UniProtKB-SubCell"/>
</dbReference>
<dbReference type="NCBIfam" id="TIGR03025">
    <property type="entry name" value="EPS_sugtrans"/>
    <property type="match status" value="1"/>
</dbReference>
<evidence type="ECO:0000256" key="5">
    <source>
        <dbReference type="ARBA" id="ARBA00022989"/>
    </source>
</evidence>
<accession>A0A172U1Q4</accession>
<dbReference type="Pfam" id="PF13727">
    <property type="entry name" value="CoA_binding_3"/>
    <property type="match status" value="1"/>
</dbReference>
<dbReference type="PATRIC" id="fig|1492898.3.peg.191"/>
<organism evidence="9 10">
    <name type="scientific">Flavisolibacter tropicus</name>
    <dbReference type="NCBI Taxonomy" id="1492898"/>
    <lineage>
        <taxon>Bacteria</taxon>
        <taxon>Pseudomonadati</taxon>
        <taxon>Bacteroidota</taxon>
        <taxon>Chitinophagia</taxon>
        <taxon>Chitinophagales</taxon>
        <taxon>Chitinophagaceae</taxon>
        <taxon>Flavisolibacter</taxon>
    </lineage>
</organism>
<feature type="transmembrane region" description="Helical" evidence="7">
    <location>
        <begin position="44"/>
        <end position="62"/>
    </location>
</feature>
<dbReference type="EMBL" id="CP011390">
    <property type="protein sequence ID" value="ANE53240.1"/>
    <property type="molecule type" value="Genomic_DNA"/>
</dbReference>
<keyword evidence="3 9" id="KW-0808">Transferase</keyword>
<dbReference type="InterPro" id="IPR017475">
    <property type="entry name" value="EPS_sugar_tfrase"/>
</dbReference>
<evidence type="ECO:0000313" key="9">
    <source>
        <dbReference type="EMBL" id="ANE53240.1"/>
    </source>
</evidence>
<comment type="subcellular location">
    <subcellularLocation>
        <location evidence="1">Membrane</location>
        <topology evidence="1">Multi-pass membrane protein</topology>
    </subcellularLocation>
</comment>
<keyword evidence="6 7" id="KW-0472">Membrane</keyword>
<keyword evidence="4 7" id="KW-0812">Transmembrane</keyword>
<dbReference type="InterPro" id="IPR017473">
    <property type="entry name" value="Undecaprenyl-P_gluc_Ptfrase"/>
</dbReference>
<evidence type="ECO:0000256" key="4">
    <source>
        <dbReference type="ARBA" id="ARBA00022692"/>
    </source>
</evidence>
<dbReference type="PANTHER" id="PTHR30576:SF0">
    <property type="entry name" value="UNDECAPRENYL-PHOSPHATE N-ACETYLGALACTOSAMINYL 1-PHOSPHATE TRANSFERASE-RELATED"/>
    <property type="match status" value="1"/>
</dbReference>
<feature type="domain" description="Bacterial sugar transferase" evidence="8">
    <location>
        <begin position="271"/>
        <end position="456"/>
    </location>
</feature>
<dbReference type="InterPro" id="IPR003362">
    <property type="entry name" value="Bact_transf"/>
</dbReference>
<feature type="transmembrane region" description="Helical" evidence="7">
    <location>
        <begin position="107"/>
        <end position="125"/>
    </location>
</feature>
<feature type="transmembrane region" description="Helical" evidence="7">
    <location>
        <begin position="83"/>
        <end position="101"/>
    </location>
</feature>
<dbReference type="GO" id="GO:0016780">
    <property type="term" value="F:phosphotransferase activity, for other substituted phosphate groups"/>
    <property type="evidence" value="ECO:0007669"/>
    <property type="project" value="TreeGrafter"/>
</dbReference>
<evidence type="ECO:0000256" key="3">
    <source>
        <dbReference type="ARBA" id="ARBA00022679"/>
    </source>
</evidence>
<name>A0A172U1Q4_9BACT</name>
<proteinExistence type="inferred from homology"/>
<feature type="transmembrane region" description="Helical" evidence="7">
    <location>
        <begin position="276"/>
        <end position="300"/>
    </location>
</feature>
<keyword evidence="10" id="KW-1185">Reference proteome</keyword>
<dbReference type="PANTHER" id="PTHR30576">
    <property type="entry name" value="COLANIC BIOSYNTHESIS UDP-GLUCOSE LIPID CARRIER TRANSFERASE"/>
    <property type="match status" value="1"/>
</dbReference>
<reference evidence="9 10" key="2">
    <citation type="journal article" date="2016" name="Int. J. Syst. Evol. Microbiol.">
        <title>Flavisolibacter tropicus sp. nov., isolated from tropical soil.</title>
        <authorList>
            <person name="Lee J.J."/>
            <person name="Kang M.S."/>
            <person name="Kim G.S."/>
            <person name="Lee C.S."/>
            <person name="Lim S."/>
            <person name="Lee J."/>
            <person name="Roh S.H."/>
            <person name="Kang H."/>
            <person name="Ha J.M."/>
            <person name="Bae S."/>
            <person name="Jung H.Y."/>
            <person name="Kim M.K."/>
        </authorList>
    </citation>
    <scope>NUCLEOTIDE SEQUENCE [LARGE SCALE GENOMIC DNA]</scope>
    <source>
        <strain evidence="9 10">LCS9</strain>
    </source>
</reference>